<dbReference type="Proteomes" id="UP000306426">
    <property type="component" value="Unassembled WGS sequence"/>
</dbReference>
<keyword evidence="1" id="KW-0808">Transferase</keyword>
<dbReference type="RefSeq" id="WP_136670813.1">
    <property type="nucleotide sequence ID" value="NZ_JAGFUY010000023.1"/>
</dbReference>
<dbReference type="EMBL" id="SSXK01000023">
    <property type="protein sequence ID" value="TII02437.1"/>
    <property type="molecule type" value="Genomic_DNA"/>
</dbReference>
<name>A0A4T2GUP0_STRSU</name>
<accession>A0A4T2GUP0</accession>
<dbReference type="GO" id="GO:0016740">
    <property type="term" value="F:transferase activity"/>
    <property type="evidence" value="ECO:0007669"/>
    <property type="project" value="UniProtKB-KW"/>
</dbReference>
<gene>
    <name evidence="1" type="ORF">E8L09_07900</name>
</gene>
<proteinExistence type="predicted"/>
<protein>
    <submittedName>
        <fullName evidence="1">Glycosyltransferase family 4 protein</fullName>
    </submittedName>
</protein>
<dbReference type="Gene3D" id="3.40.50.2000">
    <property type="entry name" value="Glycogen Phosphorylase B"/>
    <property type="match status" value="1"/>
</dbReference>
<dbReference type="AlphaFoldDB" id="A0A4T2GUP0"/>
<evidence type="ECO:0000313" key="1">
    <source>
        <dbReference type="EMBL" id="TII02437.1"/>
    </source>
</evidence>
<sequence length="376" mass="43681">MKVTIVNCFDTYEHRVELLKTYFEKRGAIVSVFASDYRHFQKEYRVDCKKDYKFIHARSYKKNFSYSRLKSHWKLSKDIFREIDQNIDLLWVLVPPNSFVKEAAKYKKANPTVTLIFDIIDMWPETMPMSVLKQFFPFTLWGDLRNHNLSIADFVVTECDLYQTKLSKYVDIAKMKTLYLARENKPLLIPIEGELSSKHISICYLGSINNIIDLSAIKSILTSFSKVFPTKFHIIGDGEKKEELLSMLEELPIEVVNHGKVFEAHQKNAILQSCHFGLNVMKQSVFVGLTMKSMDYFEAGLPIINTIQGDTAQFVSELGIGLNVFDEEVDFSSYTYDLQMRAKVRQLFETYFTVEAFESCLDQIMIGIEKDEKIKL</sequence>
<evidence type="ECO:0000313" key="2">
    <source>
        <dbReference type="Proteomes" id="UP000306426"/>
    </source>
</evidence>
<organism evidence="1 2">
    <name type="scientific">Streptococcus suis</name>
    <dbReference type="NCBI Taxonomy" id="1307"/>
    <lineage>
        <taxon>Bacteria</taxon>
        <taxon>Bacillati</taxon>
        <taxon>Bacillota</taxon>
        <taxon>Bacilli</taxon>
        <taxon>Lactobacillales</taxon>
        <taxon>Streptococcaceae</taxon>
        <taxon>Streptococcus</taxon>
    </lineage>
</organism>
<comment type="caution">
    <text evidence="1">The sequence shown here is derived from an EMBL/GenBank/DDBJ whole genome shotgun (WGS) entry which is preliminary data.</text>
</comment>
<reference evidence="1 2" key="1">
    <citation type="submission" date="2019-04" db="EMBL/GenBank/DDBJ databases">
        <title>Genome analysis of Streptococcus suis strain WUSS286.</title>
        <authorList>
            <person name="Chen H."/>
            <person name="Gao X."/>
            <person name="Wu Z."/>
        </authorList>
    </citation>
    <scope>NUCLEOTIDE SEQUENCE [LARGE SCALE GENOMIC DNA]</scope>
    <source>
        <strain evidence="1 2">WUSS286</strain>
    </source>
</reference>
<dbReference type="SUPFAM" id="SSF53756">
    <property type="entry name" value="UDP-Glycosyltransferase/glycogen phosphorylase"/>
    <property type="match status" value="1"/>
</dbReference>